<dbReference type="NCBIfam" id="TIGR01071">
    <property type="entry name" value="rplO_bact"/>
    <property type="match status" value="1"/>
</dbReference>
<feature type="domain" description="Large ribosomal subunit protein uL15/eL18" evidence="5">
    <location>
        <begin position="78"/>
        <end position="145"/>
    </location>
</feature>
<dbReference type="HAMAP" id="MF_01341">
    <property type="entry name" value="Ribosomal_uL15"/>
    <property type="match status" value="1"/>
</dbReference>
<dbReference type="GO" id="GO:0003735">
    <property type="term" value="F:structural constituent of ribosome"/>
    <property type="evidence" value="ECO:0007669"/>
    <property type="project" value="InterPro"/>
</dbReference>
<dbReference type="SUPFAM" id="SSF52080">
    <property type="entry name" value="Ribosomal proteins L15p and L18e"/>
    <property type="match status" value="1"/>
</dbReference>
<organism evidence="6">
    <name type="scientific">anaerobic digester metagenome</name>
    <dbReference type="NCBI Taxonomy" id="1263854"/>
    <lineage>
        <taxon>unclassified sequences</taxon>
        <taxon>metagenomes</taxon>
        <taxon>ecological metagenomes</taxon>
    </lineage>
</organism>
<evidence type="ECO:0000256" key="2">
    <source>
        <dbReference type="ARBA" id="ARBA00022980"/>
    </source>
</evidence>
<dbReference type="GO" id="GO:0022625">
    <property type="term" value="C:cytosolic large ribosomal subunit"/>
    <property type="evidence" value="ECO:0007669"/>
    <property type="project" value="TreeGrafter"/>
</dbReference>
<protein>
    <submittedName>
        <fullName evidence="6">50S ribosomal subunit protein L15</fullName>
    </submittedName>
</protein>
<comment type="similarity">
    <text evidence="1">Belongs to the universal ribosomal protein uL15 family.</text>
</comment>
<dbReference type="PROSITE" id="PS00475">
    <property type="entry name" value="RIBOSOMAL_L15"/>
    <property type="match status" value="1"/>
</dbReference>
<feature type="region of interest" description="Disordered" evidence="4">
    <location>
        <begin position="1"/>
        <end position="52"/>
    </location>
</feature>
<keyword evidence="2" id="KW-0689">Ribosomal protein</keyword>
<accession>A0A485LY75</accession>
<name>A0A485LY75_9ZZZZ</name>
<dbReference type="InterPro" id="IPR021131">
    <property type="entry name" value="Ribosomal_uL15/eL18"/>
</dbReference>
<reference evidence="6" key="1">
    <citation type="submission" date="2019-03" db="EMBL/GenBank/DDBJ databases">
        <authorList>
            <person name="Hao L."/>
        </authorList>
    </citation>
    <scope>NUCLEOTIDE SEQUENCE</scope>
</reference>
<gene>
    <name evidence="6" type="primary">rplO</name>
    <name evidence="6" type="ORF">SCFA_150022</name>
</gene>
<dbReference type="InterPro" id="IPR036227">
    <property type="entry name" value="Ribosomal_uL15/eL18_sf"/>
</dbReference>
<dbReference type="PANTHER" id="PTHR12934">
    <property type="entry name" value="50S RIBOSOMAL PROTEIN L15"/>
    <property type="match status" value="1"/>
</dbReference>
<dbReference type="PANTHER" id="PTHR12934:SF11">
    <property type="entry name" value="LARGE RIBOSOMAL SUBUNIT PROTEIN UL15M"/>
    <property type="match status" value="1"/>
</dbReference>
<dbReference type="InterPro" id="IPR005749">
    <property type="entry name" value="Ribosomal_uL15_bac-type"/>
</dbReference>
<keyword evidence="3" id="KW-0687">Ribonucleoprotein</keyword>
<evidence type="ECO:0000256" key="3">
    <source>
        <dbReference type="ARBA" id="ARBA00023274"/>
    </source>
</evidence>
<evidence type="ECO:0000256" key="1">
    <source>
        <dbReference type="ARBA" id="ARBA00007320"/>
    </source>
</evidence>
<dbReference type="AlphaFoldDB" id="A0A485LY75"/>
<sequence length="147" mass="15773">MINLSNLKPAPGSRKKIKRLGRGDATGHGGTSGRGHKGQKARSGGKVPPYFEGGQMPIYRRLPKRGFKNPFRKEYAVINVQDLAGFEPGSVVDIAALKERGMIRSTDTAVKLLAEGEINVALTVKLDKASQAALEKIRSAGGTFETL</sequence>
<dbReference type="GO" id="GO:0006412">
    <property type="term" value="P:translation"/>
    <property type="evidence" value="ECO:0007669"/>
    <property type="project" value="InterPro"/>
</dbReference>
<proteinExistence type="inferred from homology"/>
<evidence type="ECO:0000313" key="6">
    <source>
        <dbReference type="EMBL" id="VFU12831.1"/>
    </source>
</evidence>
<dbReference type="Pfam" id="PF00828">
    <property type="entry name" value="Ribosomal_L27A"/>
    <property type="match status" value="1"/>
</dbReference>
<dbReference type="EMBL" id="CAADRM010000057">
    <property type="protein sequence ID" value="VFU12831.1"/>
    <property type="molecule type" value="Genomic_DNA"/>
</dbReference>
<evidence type="ECO:0000259" key="5">
    <source>
        <dbReference type="Pfam" id="PF00828"/>
    </source>
</evidence>
<feature type="compositionally biased region" description="Gly residues" evidence="4">
    <location>
        <begin position="24"/>
        <end position="33"/>
    </location>
</feature>
<evidence type="ECO:0000256" key="4">
    <source>
        <dbReference type="SAM" id="MobiDB-lite"/>
    </source>
</evidence>
<dbReference type="InterPro" id="IPR030878">
    <property type="entry name" value="Ribosomal_uL15"/>
</dbReference>
<dbReference type="InterPro" id="IPR001196">
    <property type="entry name" value="Ribosomal_uL15_CS"/>
</dbReference>
<dbReference type="Gene3D" id="3.100.10.10">
    <property type="match status" value="1"/>
</dbReference>